<dbReference type="Gene3D" id="3.40.50.10110">
    <property type="entry name" value="DNA polymerase III subunit chi"/>
    <property type="match status" value="1"/>
</dbReference>
<name>A0A7W4J9C5_9PROT</name>
<organism evidence="1 2">
    <name type="scientific">Gluconacetobacter johannae</name>
    <dbReference type="NCBI Taxonomy" id="112140"/>
    <lineage>
        <taxon>Bacteria</taxon>
        <taxon>Pseudomonadati</taxon>
        <taxon>Pseudomonadota</taxon>
        <taxon>Alphaproteobacteria</taxon>
        <taxon>Acetobacterales</taxon>
        <taxon>Acetobacteraceae</taxon>
        <taxon>Gluconacetobacter</taxon>
    </lineage>
</organism>
<dbReference type="GO" id="GO:0006260">
    <property type="term" value="P:DNA replication"/>
    <property type="evidence" value="ECO:0007669"/>
    <property type="project" value="InterPro"/>
</dbReference>
<dbReference type="PANTHER" id="PTHR38767">
    <property type="entry name" value="DNA POLYMERASE III SUBUNIT CHI"/>
    <property type="match status" value="1"/>
</dbReference>
<protein>
    <submittedName>
        <fullName evidence="1">DNA polymerase III subunit chi</fullName>
    </submittedName>
</protein>
<evidence type="ECO:0000313" key="2">
    <source>
        <dbReference type="Proteomes" id="UP000561066"/>
    </source>
</evidence>
<evidence type="ECO:0000313" key="1">
    <source>
        <dbReference type="EMBL" id="MBB2177082.1"/>
    </source>
</evidence>
<dbReference type="Pfam" id="PF04364">
    <property type="entry name" value="DNA_pol3_chi"/>
    <property type="match status" value="1"/>
</dbReference>
<dbReference type="NCBIfam" id="NF004347">
    <property type="entry name" value="PRK05728.1-4"/>
    <property type="match status" value="1"/>
</dbReference>
<dbReference type="InterPro" id="IPR007459">
    <property type="entry name" value="DNA_pol3_chi"/>
</dbReference>
<reference evidence="1 2" key="1">
    <citation type="submission" date="2020-04" db="EMBL/GenBank/DDBJ databases">
        <title>Description of novel Gluconacetobacter.</title>
        <authorList>
            <person name="Sombolestani A."/>
        </authorList>
    </citation>
    <scope>NUCLEOTIDE SEQUENCE [LARGE SCALE GENOMIC DNA]</scope>
    <source>
        <strain evidence="1 2">LMG 21312</strain>
    </source>
</reference>
<dbReference type="InterPro" id="IPR036768">
    <property type="entry name" value="PolIII_chi_sf"/>
</dbReference>
<dbReference type="GO" id="GO:0003677">
    <property type="term" value="F:DNA binding"/>
    <property type="evidence" value="ECO:0007669"/>
    <property type="project" value="InterPro"/>
</dbReference>
<gene>
    <name evidence="1" type="ORF">HLH21_14320</name>
</gene>
<sequence>MAEIGFYHLTRSSLEQALPPLLGRTLDAGRRAVVRCADAGRVKELDDALWRAAEPVWLPHGTAALGHAALQPIWLTEGEDAPNGATYLFLVDGAACADPQPFERIFDLFDGGDPEAVAGARRRWAACRDAGHSLVYWQQQAKGWTRKA</sequence>
<dbReference type="RefSeq" id="WP_182944424.1">
    <property type="nucleotide sequence ID" value="NZ_JABEQH010000021.1"/>
</dbReference>
<dbReference type="GO" id="GO:0032298">
    <property type="term" value="P:positive regulation of DNA-templated DNA replication initiation"/>
    <property type="evidence" value="ECO:0007669"/>
    <property type="project" value="TreeGrafter"/>
</dbReference>
<proteinExistence type="predicted"/>
<accession>A0A7W4J9C5</accession>
<dbReference type="PANTHER" id="PTHR38767:SF1">
    <property type="entry name" value="DNA POLYMERASE III SUBUNIT CHI"/>
    <property type="match status" value="1"/>
</dbReference>
<dbReference type="SUPFAM" id="SSF102400">
    <property type="entry name" value="DNA polymerase III chi subunit"/>
    <property type="match status" value="1"/>
</dbReference>
<dbReference type="EMBL" id="JABEQH010000021">
    <property type="protein sequence ID" value="MBB2177082.1"/>
    <property type="molecule type" value="Genomic_DNA"/>
</dbReference>
<dbReference type="GO" id="GO:0003887">
    <property type="term" value="F:DNA-directed DNA polymerase activity"/>
    <property type="evidence" value="ECO:0007669"/>
    <property type="project" value="InterPro"/>
</dbReference>
<comment type="caution">
    <text evidence="1">The sequence shown here is derived from an EMBL/GenBank/DDBJ whole genome shotgun (WGS) entry which is preliminary data.</text>
</comment>
<keyword evidence="2" id="KW-1185">Reference proteome</keyword>
<dbReference type="Proteomes" id="UP000561066">
    <property type="component" value="Unassembled WGS sequence"/>
</dbReference>
<dbReference type="AlphaFoldDB" id="A0A7W4J9C5"/>